<dbReference type="RefSeq" id="WP_373657413.1">
    <property type="nucleotide sequence ID" value="NZ_JBGUAW010000027.1"/>
</dbReference>
<sequence>MDIGELYVCAECFNDPDLKSLINSSDEDPGCDICRGSDAPTAKLDIILSHIQNCIEEEYDLAANCLPWESREGGWQFGKVWDTHDLVLDEIGLELQRDEEGILFEKIIEYLGGPQDWCLRNPFGRDKLEILWSGWEGFSNTVKYKTRFFLDRIQEGENSELKGLDPDPSPAETLKSIGDIAERLDLFRTLSNETPIFRTRFSKNGEKLTTPESLGPPPPHATLSNRMSPPGVALFYGALDPETAFQEIFEGPGLFSTGQFVVQRDLFLLDLSGLPDIPGFFAPIPDSQPWGGREATFFHHLLRDFTQPIERDDRIHIEYIPTQVVTEYFRLEFHKEQEAPKLDGIIYPSSREAGGESMVLFCGQEAIGSNDLEGTGQEEDIWLTLRSVEHRRL</sequence>
<organism evidence="2 3">
    <name type="scientific">Thiohalorhabdus methylotrophus</name>
    <dbReference type="NCBI Taxonomy" id="3242694"/>
    <lineage>
        <taxon>Bacteria</taxon>
        <taxon>Pseudomonadati</taxon>
        <taxon>Pseudomonadota</taxon>
        <taxon>Gammaproteobacteria</taxon>
        <taxon>Thiohalorhabdales</taxon>
        <taxon>Thiohalorhabdaceae</taxon>
        <taxon>Thiohalorhabdus</taxon>
    </lineage>
</organism>
<accession>A0ABV4TZ81</accession>
<name>A0ABV4TZ81_9GAMM</name>
<feature type="domain" description="RES" evidence="1">
    <location>
        <begin position="211"/>
        <end position="370"/>
    </location>
</feature>
<dbReference type="Pfam" id="PF18870">
    <property type="entry name" value="HEPN_RES_NTD1"/>
    <property type="match status" value="1"/>
</dbReference>
<proteinExistence type="predicted"/>
<keyword evidence="3" id="KW-1185">Reference proteome</keyword>
<protein>
    <submittedName>
        <fullName evidence="2">HEPN-associated N-terminal domain-containing protein</fullName>
    </submittedName>
</protein>
<dbReference type="Proteomes" id="UP001575181">
    <property type="component" value="Unassembled WGS sequence"/>
</dbReference>
<dbReference type="EMBL" id="JBGUAW010000027">
    <property type="protein sequence ID" value="MFA9462625.1"/>
    <property type="molecule type" value="Genomic_DNA"/>
</dbReference>
<comment type="caution">
    <text evidence="2">The sequence shown here is derived from an EMBL/GenBank/DDBJ whole genome shotgun (WGS) entry which is preliminary data.</text>
</comment>
<dbReference type="InterPro" id="IPR014914">
    <property type="entry name" value="RES_dom"/>
</dbReference>
<gene>
    <name evidence="2" type="ORF">ACERLL_17665</name>
</gene>
<evidence type="ECO:0000259" key="1">
    <source>
        <dbReference type="SMART" id="SM00953"/>
    </source>
</evidence>
<dbReference type="Pfam" id="PF08808">
    <property type="entry name" value="RES"/>
    <property type="match status" value="1"/>
</dbReference>
<reference evidence="2 3" key="1">
    <citation type="submission" date="2024-08" db="EMBL/GenBank/DDBJ databases">
        <title>Whole-genome sequencing of halo(alkali)philic microorganisms from hypersaline lakes.</title>
        <authorList>
            <person name="Sorokin D.Y."/>
            <person name="Merkel A.Y."/>
            <person name="Messina E."/>
            <person name="Yakimov M."/>
        </authorList>
    </citation>
    <scope>NUCLEOTIDE SEQUENCE [LARGE SCALE GENOMIC DNA]</scope>
    <source>
        <strain evidence="2 3">Cl-TMA</strain>
    </source>
</reference>
<dbReference type="SMART" id="SM00953">
    <property type="entry name" value="RES"/>
    <property type="match status" value="1"/>
</dbReference>
<evidence type="ECO:0000313" key="3">
    <source>
        <dbReference type="Proteomes" id="UP001575181"/>
    </source>
</evidence>
<evidence type="ECO:0000313" key="2">
    <source>
        <dbReference type="EMBL" id="MFA9462625.1"/>
    </source>
</evidence>
<dbReference type="InterPro" id="IPR041206">
    <property type="entry name" value="HEPN/RES_NTD1"/>
</dbReference>